<comment type="caution">
    <text evidence="2">The sequence shown here is derived from an EMBL/GenBank/DDBJ whole genome shotgun (WGS) entry which is preliminary data.</text>
</comment>
<reference evidence="2" key="1">
    <citation type="journal article" date="2022" name="Plant J.">
        <title>Strategies of tolerance reflected in two North American maple genomes.</title>
        <authorList>
            <person name="McEvoy S.L."/>
            <person name="Sezen U.U."/>
            <person name="Trouern-Trend A."/>
            <person name="McMahon S.M."/>
            <person name="Schaberg P.G."/>
            <person name="Yang J."/>
            <person name="Wegrzyn J.L."/>
            <person name="Swenson N.G."/>
        </authorList>
    </citation>
    <scope>NUCLEOTIDE SEQUENCE</scope>
    <source>
        <strain evidence="2">NS2018</strain>
    </source>
</reference>
<evidence type="ECO:0000256" key="1">
    <source>
        <dbReference type="SAM" id="MobiDB-lite"/>
    </source>
</evidence>
<dbReference type="AlphaFoldDB" id="A0AA39VN71"/>
<feature type="region of interest" description="Disordered" evidence="1">
    <location>
        <begin position="49"/>
        <end position="88"/>
    </location>
</feature>
<keyword evidence="3" id="KW-1185">Reference proteome</keyword>
<feature type="compositionally biased region" description="Basic and acidic residues" evidence="1">
    <location>
        <begin position="79"/>
        <end position="88"/>
    </location>
</feature>
<accession>A0AA39VN71</accession>
<sequence length="110" mass="12730">MNIKFEDKVHRLWLLGTLPDSWETFKMLVSNSAPNGAITMDLAKSSVLNEEMRRKSQGPSQSEVLVTEKRGRSKNRGPKNRDRSKSKSNRFVDVECYHYGQNGHIKKYCR</sequence>
<name>A0AA39VN71_ACESA</name>
<evidence type="ECO:0000313" key="3">
    <source>
        <dbReference type="Proteomes" id="UP001168877"/>
    </source>
</evidence>
<proteinExistence type="predicted"/>
<organism evidence="2 3">
    <name type="scientific">Acer saccharum</name>
    <name type="common">Sugar maple</name>
    <dbReference type="NCBI Taxonomy" id="4024"/>
    <lineage>
        <taxon>Eukaryota</taxon>
        <taxon>Viridiplantae</taxon>
        <taxon>Streptophyta</taxon>
        <taxon>Embryophyta</taxon>
        <taxon>Tracheophyta</taxon>
        <taxon>Spermatophyta</taxon>
        <taxon>Magnoliopsida</taxon>
        <taxon>eudicotyledons</taxon>
        <taxon>Gunneridae</taxon>
        <taxon>Pentapetalae</taxon>
        <taxon>rosids</taxon>
        <taxon>malvids</taxon>
        <taxon>Sapindales</taxon>
        <taxon>Sapindaceae</taxon>
        <taxon>Hippocastanoideae</taxon>
        <taxon>Acereae</taxon>
        <taxon>Acer</taxon>
    </lineage>
</organism>
<dbReference type="Proteomes" id="UP001168877">
    <property type="component" value="Unassembled WGS sequence"/>
</dbReference>
<gene>
    <name evidence="2" type="ORF">LWI29_013401</name>
</gene>
<protein>
    <recommendedName>
        <fullName evidence="4">CCHC-type domain-containing protein</fullName>
    </recommendedName>
</protein>
<reference evidence="2" key="2">
    <citation type="submission" date="2023-06" db="EMBL/GenBank/DDBJ databases">
        <authorList>
            <person name="Swenson N.G."/>
            <person name="Wegrzyn J.L."/>
            <person name="Mcevoy S.L."/>
        </authorList>
    </citation>
    <scope>NUCLEOTIDE SEQUENCE</scope>
    <source>
        <strain evidence="2">NS2018</strain>
        <tissue evidence="2">Leaf</tissue>
    </source>
</reference>
<dbReference type="EMBL" id="JAUESC010000380">
    <property type="protein sequence ID" value="KAK0592104.1"/>
    <property type="molecule type" value="Genomic_DNA"/>
</dbReference>
<evidence type="ECO:0008006" key="4">
    <source>
        <dbReference type="Google" id="ProtNLM"/>
    </source>
</evidence>
<evidence type="ECO:0000313" key="2">
    <source>
        <dbReference type="EMBL" id="KAK0592104.1"/>
    </source>
</evidence>